<evidence type="ECO:0000259" key="6">
    <source>
        <dbReference type="PROSITE" id="PS50110"/>
    </source>
</evidence>
<dbReference type="AlphaFoldDB" id="A0A024QD23"/>
<dbReference type="GO" id="GO:0000156">
    <property type="term" value="F:phosphorelay response regulator activity"/>
    <property type="evidence" value="ECO:0007669"/>
    <property type="project" value="InterPro"/>
</dbReference>
<dbReference type="OrthoDB" id="9793421at2"/>
<dbReference type="GO" id="GO:0008984">
    <property type="term" value="F:protein-glutamate methylesterase activity"/>
    <property type="evidence" value="ECO:0007669"/>
    <property type="project" value="UniProtKB-UniRule"/>
</dbReference>
<evidence type="ECO:0000256" key="1">
    <source>
        <dbReference type="ARBA" id="ARBA00022801"/>
    </source>
</evidence>
<comment type="catalytic activity">
    <reaction evidence="2 3">
        <text>[protein]-L-glutamate 5-O-methyl ester + H2O = L-glutamyl-[protein] + methanol + H(+)</text>
        <dbReference type="Rhea" id="RHEA:23236"/>
        <dbReference type="Rhea" id="RHEA-COMP:10208"/>
        <dbReference type="Rhea" id="RHEA-COMP:10311"/>
        <dbReference type="ChEBI" id="CHEBI:15377"/>
        <dbReference type="ChEBI" id="CHEBI:15378"/>
        <dbReference type="ChEBI" id="CHEBI:17790"/>
        <dbReference type="ChEBI" id="CHEBI:29973"/>
        <dbReference type="ChEBI" id="CHEBI:82795"/>
        <dbReference type="EC" id="3.1.1.61"/>
    </reaction>
</comment>
<evidence type="ECO:0000259" key="7">
    <source>
        <dbReference type="PROSITE" id="PS50122"/>
    </source>
</evidence>
<reference evidence="8 9" key="1">
    <citation type="submission" date="2014-03" db="EMBL/GenBank/DDBJ databases">
        <authorList>
            <person name="Urmite Genomes U."/>
        </authorList>
    </citation>
    <scope>NUCLEOTIDE SEQUENCE [LARGE SCALE GENOMIC DNA]</scope>
    <source>
        <strain evidence="8 9">Vm-5</strain>
    </source>
</reference>
<dbReference type="SUPFAM" id="SSF52172">
    <property type="entry name" value="CheY-like"/>
    <property type="match status" value="1"/>
</dbReference>
<comment type="domain">
    <text evidence="3">Contains a C-terminal catalytic domain, and an N-terminal region which modulates catalytic activity.</text>
</comment>
<evidence type="ECO:0000256" key="5">
    <source>
        <dbReference type="PROSITE-ProRule" id="PRU00169"/>
    </source>
</evidence>
<proteinExistence type="inferred from homology"/>
<accession>A0A024QD23</accession>
<evidence type="ECO:0000313" key="9">
    <source>
        <dbReference type="Proteomes" id="UP000028875"/>
    </source>
</evidence>
<feature type="active site" evidence="3 4">
    <location>
        <position position="291"/>
    </location>
</feature>
<dbReference type="Pfam" id="PF00072">
    <property type="entry name" value="Response_reg"/>
    <property type="match status" value="1"/>
</dbReference>
<dbReference type="InterPro" id="IPR008248">
    <property type="entry name" value="CheB-like"/>
</dbReference>
<dbReference type="InterPro" id="IPR000673">
    <property type="entry name" value="Sig_transdc_resp-reg_Me-estase"/>
</dbReference>
<comment type="caution">
    <text evidence="8">The sequence shown here is derived from an EMBL/GenBank/DDBJ whole genome shotgun (WGS) entry which is preliminary data.</text>
</comment>
<dbReference type="SUPFAM" id="SSF52738">
    <property type="entry name" value="Methylesterase CheB, C-terminal domain"/>
    <property type="match status" value="1"/>
</dbReference>
<dbReference type="HAMAP" id="MF_00099">
    <property type="entry name" value="CheB_chemtxs"/>
    <property type="match status" value="1"/>
</dbReference>
<dbReference type="GO" id="GO:0006935">
    <property type="term" value="P:chemotaxis"/>
    <property type="evidence" value="ECO:0007669"/>
    <property type="project" value="UniProtKB-UniRule"/>
</dbReference>
<dbReference type="EC" id="3.5.1.44" evidence="3"/>
<feature type="active site" evidence="3 4">
    <location>
        <position position="195"/>
    </location>
</feature>
<name>A0A024QD23_9BACI</name>
<dbReference type="CDD" id="cd16432">
    <property type="entry name" value="CheB_Rec"/>
    <property type="match status" value="1"/>
</dbReference>
<dbReference type="EC" id="3.1.1.61" evidence="3"/>
<dbReference type="Pfam" id="PF01339">
    <property type="entry name" value="CheB_methylest"/>
    <property type="match status" value="1"/>
</dbReference>
<comment type="function">
    <text evidence="3">Involved in chemotaxis. Part of a chemotaxis signal transduction system that modulates chemotaxis in response to various stimuli. Catalyzes the demethylation of specific methylglutamate residues introduced into the chemoreceptors (methyl-accepting chemotaxis proteins or MCP) by CheR. Also mediates the irreversible deamidation of specific glutamine residues to glutamic acid.</text>
</comment>
<comment type="catalytic activity">
    <reaction evidence="3">
        <text>L-glutaminyl-[protein] + H2O = L-glutamyl-[protein] + NH4(+)</text>
        <dbReference type="Rhea" id="RHEA:16441"/>
        <dbReference type="Rhea" id="RHEA-COMP:10207"/>
        <dbReference type="Rhea" id="RHEA-COMP:10208"/>
        <dbReference type="ChEBI" id="CHEBI:15377"/>
        <dbReference type="ChEBI" id="CHEBI:28938"/>
        <dbReference type="ChEBI" id="CHEBI:29973"/>
        <dbReference type="ChEBI" id="CHEBI:30011"/>
        <dbReference type="EC" id="3.5.1.44"/>
    </reaction>
</comment>
<dbReference type="Proteomes" id="UP000028875">
    <property type="component" value="Unassembled WGS sequence"/>
</dbReference>
<keyword evidence="3 5" id="KW-0597">Phosphoprotein</keyword>
<dbReference type="SMART" id="SM00448">
    <property type="entry name" value="REC"/>
    <property type="match status" value="1"/>
</dbReference>
<feature type="domain" description="CheB-type methylesterase" evidence="7">
    <location>
        <begin position="156"/>
        <end position="348"/>
    </location>
</feature>
<dbReference type="InterPro" id="IPR035909">
    <property type="entry name" value="CheB_C"/>
</dbReference>
<dbReference type="PROSITE" id="PS50110">
    <property type="entry name" value="RESPONSE_REGULATORY"/>
    <property type="match status" value="1"/>
</dbReference>
<dbReference type="PROSITE" id="PS50122">
    <property type="entry name" value="CHEB"/>
    <property type="match status" value="1"/>
</dbReference>
<gene>
    <name evidence="3 8" type="primary">cheB</name>
    <name evidence="8" type="ORF">BN990_02413</name>
</gene>
<dbReference type="Gene3D" id="3.40.50.180">
    <property type="entry name" value="Methylesterase CheB, C-terminal domain"/>
    <property type="match status" value="1"/>
</dbReference>
<feature type="modified residue" description="4-aspartylphosphate" evidence="3 5">
    <location>
        <position position="56"/>
    </location>
</feature>
<protein>
    <recommendedName>
        <fullName evidence="3">Protein-glutamate methylesterase/protein-glutamine glutaminase</fullName>
        <ecNumber evidence="3">3.1.1.61</ecNumber>
        <ecNumber evidence="3">3.5.1.44</ecNumber>
    </recommendedName>
</protein>
<dbReference type="Gene3D" id="3.40.50.2300">
    <property type="match status" value="1"/>
</dbReference>
<dbReference type="PANTHER" id="PTHR42872">
    <property type="entry name" value="PROTEIN-GLUTAMATE METHYLESTERASE/PROTEIN-GLUTAMINE GLUTAMINASE"/>
    <property type="match status" value="1"/>
</dbReference>
<evidence type="ECO:0000256" key="2">
    <source>
        <dbReference type="ARBA" id="ARBA00048267"/>
    </source>
</evidence>
<dbReference type="eggNOG" id="COG2201">
    <property type="taxonomic scope" value="Bacteria"/>
</dbReference>
<dbReference type="CDD" id="cd17541">
    <property type="entry name" value="REC_CheB-like"/>
    <property type="match status" value="1"/>
</dbReference>
<dbReference type="NCBIfam" id="NF001965">
    <property type="entry name" value="PRK00742.1"/>
    <property type="match status" value="1"/>
</dbReference>
<keyword evidence="3" id="KW-0963">Cytoplasm</keyword>
<comment type="PTM">
    <text evidence="3">Phosphorylated by CheA. Phosphorylation of the N-terminal regulatory domain activates the methylesterase activity.</text>
</comment>
<comment type="subcellular location">
    <subcellularLocation>
        <location evidence="3">Cytoplasm</location>
    </subcellularLocation>
</comment>
<evidence type="ECO:0000256" key="4">
    <source>
        <dbReference type="PROSITE-ProRule" id="PRU00050"/>
    </source>
</evidence>
<sequence>MHFIRVIIIDDSAFMRKVLTDMLHSDDRIEVVGTARNGEDGLKKVKELRPDVVTLDIQMPIMDGITTLKELMNLYPVPVVMLSSATNDSTKQTVQAISSGAVDFIEKPSGPISLDIESMKQDIIQKVVMASRITFPVGERSKNNRMTVSKLEAFSTNYKKNIVAIGTSTGGPRALQQIIARLPATINAPILVVQHMPAGFTKSLAIRLDQSSALKVKEAIHGEVIVNGTVYIAPGNLHMKLKVVGATTSIVLTKEAVVNGHRPAVDTLFHSLAEIESVNKLAIILTGMGSDGTKGIKKLKETDENTMVIAESEETAIVHGMPKAAVRTNLVNQELPLLEISRLITKLV</sequence>
<dbReference type="InterPro" id="IPR011006">
    <property type="entry name" value="CheY-like_superfamily"/>
</dbReference>
<reference evidence="9" key="2">
    <citation type="submission" date="2014-05" db="EMBL/GenBank/DDBJ databases">
        <title>Draft genome sequence of Virgibacillus massiliensis Vm-5.</title>
        <authorList>
            <person name="Khelaifia S."/>
            <person name="Croce O."/>
            <person name="Lagier J.C."/>
            <person name="Raoult D."/>
        </authorList>
    </citation>
    <scope>NUCLEOTIDE SEQUENCE [LARGE SCALE GENOMIC DNA]</scope>
    <source>
        <strain evidence="9">Vm-5</strain>
    </source>
</reference>
<dbReference type="RefSeq" id="WP_021291557.1">
    <property type="nucleotide sequence ID" value="NZ_BNER01000004.1"/>
</dbReference>
<keyword evidence="9" id="KW-1185">Reference proteome</keyword>
<keyword evidence="1 3" id="KW-0378">Hydrolase</keyword>
<dbReference type="InterPro" id="IPR001789">
    <property type="entry name" value="Sig_transdc_resp-reg_receiver"/>
</dbReference>
<comment type="similarity">
    <text evidence="3">Belongs to the CheB family.</text>
</comment>
<dbReference type="GO" id="GO:0050568">
    <property type="term" value="F:protein-glutamine glutaminase activity"/>
    <property type="evidence" value="ECO:0007669"/>
    <property type="project" value="UniProtKB-UniRule"/>
</dbReference>
<dbReference type="GO" id="GO:0005737">
    <property type="term" value="C:cytoplasm"/>
    <property type="evidence" value="ECO:0007669"/>
    <property type="project" value="UniProtKB-SubCell"/>
</dbReference>
<dbReference type="PANTHER" id="PTHR42872:SF3">
    <property type="entry name" value="PROTEIN-GLUTAMATE METHYLESTERASE_PROTEIN-GLUTAMINE GLUTAMINASE 1"/>
    <property type="match status" value="1"/>
</dbReference>
<feature type="domain" description="Response regulatory" evidence="6">
    <location>
        <begin position="5"/>
        <end position="122"/>
    </location>
</feature>
<feature type="active site" evidence="3 4">
    <location>
        <position position="168"/>
    </location>
</feature>
<evidence type="ECO:0000256" key="3">
    <source>
        <dbReference type="HAMAP-Rule" id="MF_00099"/>
    </source>
</evidence>
<dbReference type="PIRSF" id="PIRSF000876">
    <property type="entry name" value="RR_chemtxs_CheB"/>
    <property type="match status" value="1"/>
</dbReference>
<evidence type="ECO:0000313" key="8">
    <source>
        <dbReference type="EMBL" id="CDQ40095.1"/>
    </source>
</evidence>
<organism evidence="8 9">
    <name type="scientific">Virgibacillus massiliensis</name>
    <dbReference type="NCBI Taxonomy" id="1462526"/>
    <lineage>
        <taxon>Bacteria</taxon>
        <taxon>Bacillati</taxon>
        <taxon>Bacillota</taxon>
        <taxon>Bacilli</taxon>
        <taxon>Bacillales</taxon>
        <taxon>Bacillaceae</taxon>
        <taxon>Virgibacillus</taxon>
    </lineage>
</organism>
<dbReference type="STRING" id="1462526.BN990_02413"/>
<dbReference type="EMBL" id="CCDP010000001">
    <property type="protein sequence ID" value="CDQ40095.1"/>
    <property type="molecule type" value="Genomic_DNA"/>
</dbReference>
<keyword evidence="3 4" id="KW-0145">Chemotaxis</keyword>